<name>A0A0G3HBV5_9CORY</name>
<dbReference type="AlphaFoldDB" id="A0A0G3HBV5"/>
<keyword evidence="3" id="KW-1185">Reference proteome</keyword>
<dbReference type="STRING" id="1072256.CUTER_00715"/>
<keyword evidence="2" id="KW-0378">Hydrolase</keyword>
<dbReference type="EC" id="2.7.7.7" evidence="2"/>
<evidence type="ECO:0000256" key="1">
    <source>
        <dbReference type="SAM" id="MobiDB-lite"/>
    </source>
</evidence>
<reference evidence="3" key="2">
    <citation type="submission" date="2015-05" db="EMBL/GenBank/DDBJ databases">
        <title>Complete genome sequence of Corynebacterium uterequi DSM 45634, isolated from the uterus of a maiden mare.</title>
        <authorList>
            <person name="Ruckert C."/>
            <person name="Albersmeier A."/>
            <person name="Winkler A."/>
            <person name="Tauch A."/>
        </authorList>
    </citation>
    <scope>NUCLEOTIDE SEQUENCE [LARGE SCALE GENOMIC DNA]</scope>
    <source>
        <strain evidence="3">DSM 45634</strain>
    </source>
</reference>
<feature type="compositionally biased region" description="Low complexity" evidence="1">
    <location>
        <begin position="62"/>
        <end position="75"/>
    </location>
</feature>
<dbReference type="GO" id="GO:0003887">
    <property type="term" value="F:DNA-directed DNA polymerase activity"/>
    <property type="evidence" value="ECO:0007669"/>
    <property type="project" value="UniProtKB-EC"/>
</dbReference>
<dbReference type="InterPro" id="IPR012337">
    <property type="entry name" value="RNaseH-like_sf"/>
</dbReference>
<dbReference type="PATRIC" id="fig|1072256.5.peg.133"/>
<keyword evidence="2" id="KW-0269">Exonuclease</keyword>
<feature type="compositionally biased region" description="Basic residues" evidence="1">
    <location>
        <begin position="93"/>
        <end position="102"/>
    </location>
</feature>
<proteinExistence type="predicted"/>
<reference evidence="2 3" key="1">
    <citation type="journal article" date="2015" name="Genome Announc.">
        <title>Virulence Factor Genes Detected in the Complete Genome Sequence of Corynebacterium uterequi DSM 45634, Isolated from the Uterus of a Maiden Mare.</title>
        <authorList>
            <person name="Ruckert C."/>
            <person name="Kriete M."/>
            <person name="Jaenicke S."/>
            <person name="Winkler A."/>
            <person name="Tauch A."/>
        </authorList>
    </citation>
    <scope>NUCLEOTIDE SEQUENCE [LARGE SCALE GENOMIC DNA]</scope>
    <source>
        <strain evidence="2 3">DSM 45634</strain>
    </source>
</reference>
<evidence type="ECO:0000313" key="2">
    <source>
        <dbReference type="EMBL" id="AKK10165.1"/>
    </source>
</evidence>
<gene>
    <name evidence="2" type="ORF">CUTER_00715</name>
</gene>
<dbReference type="GO" id="GO:0004527">
    <property type="term" value="F:exonuclease activity"/>
    <property type="evidence" value="ECO:0007669"/>
    <property type="project" value="UniProtKB-KW"/>
</dbReference>
<feature type="region of interest" description="Disordered" evidence="1">
    <location>
        <begin position="56"/>
        <end position="113"/>
    </location>
</feature>
<sequence length="383" mass="41142">MSSTAVEPAADPSVQEYPYVAVVGHASGLHPATSRLITLDAVTFSDAGEIGEHQRFVFNPGTPHSTAHSTAEATAGGKGGKGSRNGKAGKTAAKGKHPQRSQHRTDPGPTHMHGLTAEEIAEAVAFSKHLKALDALLDGRVLIAHDAPSVWGFIVSEARIAMHTAARANRSRGRGRHRRRRRVGHVPEPALIVDTLATARRQLVTLPDTRVAAVARHYGLDAPDPTASVERARRDAAEVARELTDVLIELYLEQLARDADSLVQYEPGDLRADRAGLQRSSVRVDAVDAPRPLPNPGVYDPAEGLKAGMEVVVAPEIAEDPDRIIEAALRAELVYSEKLTRESSLVVCNAREKLVGKAMHAARKGIPLVSDREFLDALTTMRA</sequence>
<keyword evidence="2" id="KW-0548">Nucleotidyltransferase</keyword>
<dbReference type="SUPFAM" id="SSF53098">
    <property type="entry name" value="Ribonuclease H-like"/>
    <property type="match status" value="1"/>
</dbReference>
<evidence type="ECO:0000313" key="3">
    <source>
        <dbReference type="Proteomes" id="UP000035548"/>
    </source>
</evidence>
<dbReference type="InterPro" id="IPR036397">
    <property type="entry name" value="RNaseH_sf"/>
</dbReference>
<dbReference type="Gene3D" id="3.30.420.10">
    <property type="entry name" value="Ribonuclease H-like superfamily/Ribonuclease H"/>
    <property type="match status" value="1"/>
</dbReference>
<keyword evidence="2" id="KW-0540">Nuclease</keyword>
<keyword evidence="2" id="KW-0808">Transferase</keyword>
<dbReference type="RefSeq" id="WP_052843954.1">
    <property type="nucleotide sequence ID" value="NZ_CP011546.1"/>
</dbReference>
<dbReference type="KEGG" id="cut:CUTER_00715"/>
<organism evidence="2 3">
    <name type="scientific">Corynebacterium uterequi</name>
    <dbReference type="NCBI Taxonomy" id="1072256"/>
    <lineage>
        <taxon>Bacteria</taxon>
        <taxon>Bacillati</taxon>
        <taxon>Actinomycetota</taxon>
        <taxon>Actinomycetes</taxon>
        <taxon>Mycobacteriales</taxon>
        <taxon>Corynebacteriaceae</taxon>
        <taxon>Corynebacterium</taxon>
    </lineage>
</organism>
<dbReference type="GO" id="GO:0003676">
    <property type="term" value="F:nucleic acid binding"/>
    <property type="evidence" value="ECO:0007669"/>
    <property type="project" value="InterPro"/>
</dbReference>
<accession>A0A0G3HBV5</accession>
<dbReference type="EMBL" id="CP011546">
    <property type="protein sequence ID" value="AKK10165.1"/>
    <property type="molecule type" value="Genomic_DNA"/>
</dbReference>
<protein>
    <submittedName>
        <fullName evidence="2">DNA polymerase III epsilon subunit-like 3'-5' exonuclease</fullName>
        <ecNumber evidence="2">2.7.7.7</ecNumber>
    </submittedName>
</protein>
<dbReference type="Proteomes" id="UP000035548">
    <property type="component" value="Chromosome"/>
</dbReference>